<protein>
    <submittedName>
        <fullName evidence="2">Glyco_trans_2-like domain-containing protein</fullName>
    </submittedName>
</protein>
<evidence type="ECO:0000313" key="2">
    <source>
        <dbReference type="WBParaSite" id="RSKR_0000704600.1"/>
    </source>
</evidence>
<evidence type="ECO:0000313" key="1">
    <source>
        <dbReference type="Proteomes" id="UP000095286"/>
    </source>
</evidence>
<organism evidence="1 2">
    <name type="scientific">Rhabditophanes sp. KR3021</name>
    <dbReference type="NCBI Taxonomy" id="114890"/>
    <lineage>
        <taxon>Eukaryota</taxon>
        <taxon>Metazoa</taxon>
        <taxon>Ecdysozoa</taxon>
        <taxon>Nematoda</taxon>
        <taxon>Chromadorea</taxon>
        <taxon>Rhabditida</taxon>
        <taxon>Tylenchina</taxon>
        <taxon>Panagrolaimomorpha</taxon>
        <taxon>Strongyloidoidea</taxon>
        <taxon>Alloionematidae</taxon>
        <taxon>Rhabditophanes</taxon>
    </lineage>
</organism>
<sequence>MVKQLFDDDERNREREVDLQDMAIIRTPEDQIEHDHGITNYDFNAYVSRKIGYRRKIKDSRDAQCEAITYSVGKSDAASIIIVYFNEEPHVLIRMINSILDRTPDHLIHEILLIDDCSDLEERKPEMIVEYKQQYWSDKIRLLKTSKNEGLIRAKIFGAHKATGSNLVFLDSHCEVNIKWLEPLLERIKLDHKKVVCPIIDIIKSDTFEYVTSPICTGGFDFNLNFKWDYPVRSYLEKAENRIKELKSPTMAGGLFG</sequence>
<accession>A0AC35U4B0</accession>
<proteinExistence type="predicted"/>
<dbReference type="WBParaSite" id="RSKR_0000704600.1">
    <property type="protein sequence ID" value="RSKR_0000704600.1"/>
    <property type="gene ID" value="RSKR_0000704600"/>
</dbReference>
<dbReference type="Proteomes" id="UP000095286">
    <property type="component" value="Unplaced"/>
</dbReference>
<name>A0AC35U4B0_9BILA</name>
<reference evidence="2" key="1">
    <citation type="submission" date="2016-11" db="UniProtKB">
        <authorList>
            <consortium name="WormBaseParasite"/>
        </authorList>
    </citation>
    <scope>IDENTIFICATION</scope>
    <source>
        <strain evidence="2">KR3021</strain>
    </source>
</reference>